<feature type="compositionally biased region" description="Basic residues" evidence="1">
    <location>
        <begin position="192"/>
        <end position="213"/>
    </location>
</feature>
<organism evidence="2 3">
    <name type="scientific">Cylindrotheca closterium</name>
    <dbReference type="NCBI Taxonomy" id="2856"/>
    <lineage>
        <taxon>Eukaryota</taxon>
        <taxon>Sar</taxon>
        <taxon>Stramenopiles</taxon>
        <taxon>Ochrophyta</taxon>
        <taxon>Bacillariophyta</taxon>
        <taxon>Bacillariophyceae</taxon>
        <taxon>Bacillariophycidae</taxon>
        <taxon>Bacillariales</taxon>
        <taxon>Bacillariaceae</taxon>
        <taxon>Cylindrotheca</taxon>
    </lineage>
</organism>
<feature type="region of interest" description="Disordered" evidence="1">
    <location>
        <begin position="74"/>
        <end position="106"/>
    </location>
</feature>
<accession>A0AAD2CW47</accession>
<feature type="region of interest" description="Disordered" evidence="1">
    <location>
        <begin position="237"/>
        <end position="259"/>
    </location>
</feature>
<dbReference type="EMBL" id="CAKOGP040001335">
    <property type="protein sequence ID" value="CAJ1945274.1"/>
    <property type="molecule type" value="Genomic_DNA"/>
</dbReference>
<evidence type="ECO:0000256" key="1">
    <source>
        <dbReference type="SAM" id="MobiDB-lite"/>
    </source>
</evidence>
<protein>
    <submittedName>
        <fullName evidence="2">Uncharacterized protein</fullName>
    </submittedName>
</protein>
<feature type="region of interest" description="Disordered" evidence="1">
    <location>
        <begin position="182"/>
        <end position="223"/>
    </location>
</feature>
<sequence>MMKKYTTKAVVRVPSRTVSKQDFSNNFDEKLNSSSFCMKSLLHNVEEGLWDITENSSYCTESSYEEISVNSSDIEEISLSPSDSKSPLEEKKGQEEVIDSSTQATSLPEGPIISCCSHHSKVSDITDADYDSFHGTANNLKQEIAAIEYIVSKHRKYFFSKTEISNRLGRLKAAQDDMLRENSYRAQFGNRNTKKSRRKPRKPSRKHRSKKSRSPGEDAPKSSDGFVLALMQQSTQSLSSQKWIDSPSSVRTRKTSNSKEKGIFTTMRPSCRKHRPSFVSIDHAGQIIEEQPHDPSKTGNTKEPAESPLDAARMKRMGRKGNVSSFVSIDDHAGLIVEEFVYRPRPSKTGVL</sequence>
<dbReference type="AlphaFoldDB" id="A0AAD2CW47"/>
<evidence type="ECO:0000313" key="2">
    <source>
        <dbReference type="EMBL" id="CAJ1945274.1"/>
    </source>
</evidence>
<keyword evidence="3" id="KW-1185">Reference proteome</keyword>
<name>A0AAD2CW47_9STRA</name>
<dbReference type="Proteomes" id="UP001295423">
    <property type="component" value="Unassembled WGS sequence"/>
</dbReference>
<evidence type="ECO:0000313" key="3">
    <source>
        <dbReference type="Proteomes" id="UP001295423"/>
    </source>
</evidence>
<feature type="compositionally biased region" description="Basic and acidic residues" evidence="1">
    <location>
        <begin position="86"/>
        <end position="95"/>
    </location>
</feature>
<reference evidence="2" key="1">
    <citation type="submission" date="2023-08" db="EMBL/GenBank/DDBJ databases">
        <authorList>
            <person name="Audoor S."/>
            <person name="Bilcke G."/>
        </authorList>
    </citation>
    <scope>NUCLEOTIDE SEQUENCE</scope>
</reference>
<proteinExistence type="predicted"/>
<gene>
    <name evidence="2" type="ORF">CYCCA115_LOCUS9418</name>
</gene>
<comment type="caution">
    <text evidence="2">The sequence shown here is derived from an EMBL/GenBank/DDBJ whole genome shotgun (WGS) entry which is preliminary data.</text>
</comment>